<keyword evidence="3" id="KW-0949">S-adenosyl-L-methionine</keyword>
<evidence type="ECO:0000256" key="3">
    <source>
        <dbReference type="ARBA" id="ARBA00022691"/>
    </source>
</evidence>
<reference evidence="4" key="1">
    <citation type="submission" date="2020-02" db="EMBL/GenBank/DDBJ databases">
        <authorList>
            <person name="Meier V. D."/>
        </authorList>
    </citation>
    <scope>NUCLEOTIDE SEQUENCE</scope>
    <source>
        <strain evidence="4">AVDCRST_MAG28</strain>
    </source>
</reference>
<dbReference type="AlphaFoldDB" id="A0A6J4QLB1"/>
<dbReference type="PROSITE" id="PS51682">
    <property type="entry name" value="SAM_OMT_I"/>
    <property type="match status" value="1"/>
</dbReference>
<proteinExistence type="predicted"/>
<dbReference type="GO" id="GO:0008171">
    <property type="term" value="F:O-methyltransferase activity"/>
    <property type="evidence" value="ECO:0007669"/>
    <property type="project" value="InterPro"/>
</dbReference>
<organism evidence="4">
    <name type="scientific">uncultured Rubrobacteraceae bacterium</name>
    <dbReference type="NCBI Taxonomy" id="349277"/>
    <lineage>
        <taxon>Bacteria</taxon>
        <taxon>Bacillati</taxon>
        <taxon>Actinomycetota</taxon>
        <taxon>Rubrobacteria</taxon>
        <taxon>Rubrobacterales</taxon>
        <taxon>Rubrobacteraceae</taxon>
        <taxon>environmental samples</taxon>
    </lineage>
</organism>
<evidence type="ECO:0000256" key="2">
    <source>
        <dbReference type="ARBA" id="ARBA00022679"/>
    </source>
</evidence>
<evidence type="ECO:0000313" key="4">
    <source>
        <dbReference type="EMBL" id="CAA9448131.1"/>
    </source>
</evidence>
<dbReference type="EMBL" id="CADCVE010000024">
    <property type="protein sequence ID" value="CAA9448131.1"/>
    <property type="molecule type" value="Genomic_DNA"/>
</dbReference>
<dbReference type="Pfam" id="PF13578">
    <property type="entry name" value="Methyltransf_24"/>
    <property type="match status" value="1"/>
</dbReference>
<sequence length="197" mass="21182">METMDAGLLDELEEWGRANDAQRPERSGKVLNLESETAGLIGLLIRSGRRSRLLEIGTSNGYSTIWLAWAASAASLGGRVTSIERNPEKQAMADENLRRAGLRDVVDLVLGDATEVVASLPGPFDFVFFDADRVSAAEQLSLLVPKLNPDVMLLADNVLSHPAEISGYLAAVQSLLNVDHLVIPIGKGLSVAYRDAS</sequence>
<gene>
    <name evidence="4" type="ORF">AVDCRST_MAG28-1081</name>
</gene>
<dbReference type="CDD" id="cd02440">
    <property type="entry name" value="AdoMet_MTases"/>
    <property type="match status" value="1"/>
</dbReference>
<accession>A0A6J4QLB1</accession>
<dbReference type="SUPFAM" id="SSF53335">
    <property type="entry name" value="S-adenosyl-L-methionine-dependent methyltransferases"/>
    <property type="match status" value="1"/>
</dbReference>
<dbReference type="PANTHER" id="PTHR43167">
    <property type="entry name" value="PUTATIVE (AFU_ORTHOLOGUE AFUA_6G01830)-RELATED"/>
    <property type="match status" value="1"/>
</dbReference>
<dbReference type="GO" id="GO:0032259">
    <property type="term" value="P:methylation"/>
    <property type="evidence" value="ECO:0007669"/>
    <property type="project" value="UniProtKB-KW"/>
</dbReference>
<evidence type="ECO:0000256" key="1">
    <source>
        <dbReference type="ARBA" id="ARBA00022603"/>
    </source>
</evidence>
<dbReference type="Gene3D" id="3.40.50.150">
    <property type="entry name" value="Vaccinia Virus protein VP39"/>
    <property type="match status" value="1"/>
</dbReference>
<dbReference type="InterPro" id="IPR029063">
    <property type="entry name" value="SAM-dependent_MTases_sf"/>
</dbReference>
<name>A0A6J4QLB1_9ACTN</name>
<dbReference type="InterPro" id="IPR002935">
    <property type="entry name" value="SAM_O-MeTrfase"/>
</dbReference>
<dbReference type="PANTHER" id="PTHR43167:SF1">
    <property type="entry name" value="PUTATIVE (AFU_ORTHOLOGUE AFUA_6G01830)-RELATED"/>
    <property type="match status" value="1"/>
</dbReference>
<evidence type="ECO:0008006" key="5">
    <source>
        <dbReference type="Google" id="ProtNLM"/>
    </source>
</evidence>
<keyword evidence="1" id="KW-0489">Methyltransferase</keyword>
<protein>
    <recommendedName>
        <fullName evidence="5">O-methyltransferase</fullName>
    </recommendedName>
</protein>
<keyword evidence="2" id="KW-0808">Transferase</keyword>